<dbReference type="GO" id="GO:0005737">
    <property type="term" value="C:cytoplasm"/>
    <property type="evidence" value="ECO:0007669"/>
    <property type="project" value="UniProtKB-ARBA"/>
</dbReference>
<evidence type="ECO:0000256" key="1">
    <source>
        <dbReference type="ARBA" id="ARBA00008563"/>
    </source>
</evidence>
<keyword evidence="2 4" id="KW-0689">Ribosomal protein</keyword>
<comment type="caution">
    <text evidence="6">The sequence shown here is derived from an EMBL/GenBank/DDBJ whole genome shotgun (WGS) entry which is preliminary data.</text>
</comment>
<name>A0A1F5G2P9_9BACT</name>
<dbReference type="GO" id="GO:0019843">
    <property type="term" value="F:rRNA binding"/>
    <property type="evidence" value="ECO:0007669"/>
    <property type="project" value="UniProtKB-UniRule"/>
</dbReference>
<dbReference type="SUPFAM" id="SSF141091">
    <property type="entry name" value="L21p-like"/>
    <property type="match status" value="1"/>
</dbReference>
<gene>
    <name evidence="4" type="primary">rplU</name>
    <name evidence="6" type="ORF">A2Z23_00490</name>
</gene>
<reference evidence="6 7" key="1">
    <citation type="journal article" date="2016" name="Nat. Commun.">
        <title>Thousands of microbial genomes shed light on interconnected biogeochemical processes in an aquifer system.</title>
        <authorList>
            <person name="Anantharaman K."/>
            <person name="Brown C.T."/>
            <person name="Hug L.A."/>
            <person name="Sharon I."/>
            <person name="Castelle C.J."/>
            <person name="Probst A.J."/>
            <person name="Thomas B.C."/>
            <person name="Singh A."/>
            <person name="Wilkins M.J."/>
            <person name="Karaoz U."/>
            <person name="Brodie E.L."/>
            <person name="Williams K.H."/>
            <person name="Hubbard S.S."/>
            <person name="Banfield J.F."/>
        </authorList>
    </citation>
    <scope>NUCLEOTIDE SEQUENCE [LARGE SCALE GENOMIC DNA]</scope>
</reference>
<dbReference type="PANTHER" id="PTHR21349">
    <property type="entry name" value="50S RIBOSOMAL PROTEIN L21"/>
    <property type="match status" value="1"/>
</dbReference>
<dbReference type="Pfam" id="PF00829">
    <property type="entry name" value="Ribosomal_L21p"/>
    <property type="match status" value="1"/>
</dbReference>
<dbReference type="AlphaFoldDB" id="A0A1F5G2P9"/>
<proteinExistence type="inferred from homology"/>
<dbReference type="InterPro" id="IPR028909">
    <property type="entry name" value="bL21-like"/>
</dbReference>
<evidence type="ECO:0000256" key="5">
    <source>
        <dbReference type="RuleBase" id="RU000562"/>
    </source>
</evidence>
<keyword evidence="4 5" id="KW-0694">RNA-binding</keyword>
<keyword evidence="4 5" id="KW-0699">rRNA-binding</keyword>
<dbReference type="InterPro" id="IPR036164">
    <property type="entry name" value="bL21-like_sf"/>
</dbReference>
<dbReference type="GO" id="GO:0006412">
    <property type="term" value="P:translation"/>
    <property type="evidence" value="ECO:0007669"/>
    <property type="project" value="UniProtKB-UniRule"/>
</dbReference>
<evidence type="ECO:0000313" key="6">
    <source>
        <dbReference type="EMBL" id="OGD86119.1"/>
    </source>
</evidence>
<evidence type="ECO:0000313" key="7">
    <source>
        <dbReference type="Proteomes" id="UP000176628"/>
    </source>
</evidence>
<dbReference type="GO" id="GO:1990904">
    <property type="term" value="C:ribonucleoprotein complex"/>
    <property type="evidence" value="ECO:0007669"/>
    <property type="project" value="UniProtKB-KW"/>
</dbReference>
<comment type="similarity">
    <text evidence="1 4 5">Belongs to the bacterial ribosomal protein bL21 family.</text>
</comment>
<comment type="subunit">
    <text evidence="4">Part of the 50S ribosomal subunit. Contacts protein L20.</text>
</comment>
<dbReference type="PANTHER" id="PTHR21349:SF0">
    <property type="entry name" value="LARGE RIBOSOMAL SUBUNIT PROTEIN BL21M"/>
    <property type="match status" value="1"/>
</dbReference>
<dbReference type="NCBIfam" id="TIGR00061">
    <property type="entry name" value="L21"/>
    <property type="match status" value="1"/>
</dbReference>
<evidence type="ECO:0000256" key="3">
    <source>
        <dbReference type="ARBA" id="ARBA00023274"/>
    </source>
</evidence>
<dbReference type="Proteomes" id="UP000176628">
    <property type="component" value="Unassembled WGS sequence"/>
</dbReference>
<comment type="function">
    <text evidence="4 5">This protein binds to 23S rRNA in the presence of protein L20.</text>
</comment>
<dbReference type="GO" id="GO:0003735">
    <property type="term" value="F:structural constituent of ribosome"/>
    <property type="evidence" value="ECO:0007669"/>
    <property type="project" value="InterPro"/>
</dbReference>
<dbReference type="InterPro" id="IPR001787">
    <property type="entry name" value="Ribosomal_bL21"/>
</dbReference>
<evidence type="ECO:0000256" key="2">
    <source>
        <dbReference type="ARBA" id="ARBA00022980"/>
    </source>
</evidence>
<protein>
    <recommendedName>
        <fullName evidence="4">Large ribosomal subunit protein bL21</fullName>
    </recommendedName>
</protein>
<evidence type="ECO:0000256" key="4">
    <source>
        <dbReference type="HAMAP-Rule" id="MF_01363"/>
    </source>
</evidence>
<dbReference type="EMBL" id="MFAV01000033">
    <property type="protein sequence ID" value="OGD86119.1"/>
    <property type="molecule type" value="Genomic_DNA"/>
</dbReference>
<organism evidence="6 7">
    <name type="scientific">Candidatus Curtissbacteria bacterium RBG_16_39_7</name>
    <dbReference type="NCBI Taxonomy" id="1797707"/>
    <lineage>
        <taxon>Bacteria</taxon>
        <taxon>Candidatus Curtissiibacteriota</taxon>
    </lineage>
</organism>
<dbReference type="GO" id="GO:0005840">
    <property type="term" value="C:ribosome"/>
    <property type="evidence" value="ECO:0007669"/>
    <property type="project" value="UniProtKB-KW"/>
</dbReference>
<sequence length="112" mass="12839">MSYAIVKIGGKQYKVFSQETITVDKRDGAKGEKVKIDDVLLLVKDGKTQIGRPKIENVSITATILDQIKAKKQRVVKFRPKSRYMRVKGARRFLTKLEIGPFEEKKEKKKDS</sequence>
<accession>A0A1F5G2P9</accession>
<keyword evidence="3 4" id="KW-0687">Ribonucleoprotein</keyword>
<dbReference type="HAMAP" id="MF_01363">
    <property type="entry name" value="Ribosomal_bL21"/>
    <property type="match status" value="1"/>
</dbReference>